<proteinExistence type="predicted"/>
<sequence>MGRSAMVHGSWILCNSVLPCDAYHTHSTSRWRKMRLEEKSMLRALLLTVGLSSISLLPALAFGAQAGKVVFVTGAAQLADKAVTVEQAVEEGDEISTGADGYVYVKTVDEGFLILRPNSKARVVAYQIDEANPANTRVKLELLQGVARSISGKGVKRARNNFRLNTPVAAIGVRGTDFIVYTNQQTSWVSVVSGGVVMSGFSGTCGPEGGGPCEGVTSRELFGGRADTMLQIQRGQSVPQLLQGGTVAPELSTPPRNDEPVGKVAINQAKVNPAVLEVINLEPVNVKPITDMKSTNNVSPDPGTGGGTNVPALPSFPQDPPLVVVEPEPAPLVKSEVMWGRWQPAAGNGISREQVARINAEGTKVQVLLGPYLIARPDNSAFVLPREGTAGFALTGGEAVLAAKGGTFQPAKVENGSLNIDFAKRTYTTAISVVNAQGQANLSSYGDITKTGTMVNSFMSPGMTVRGVLGGTNANEAVYSFKTPDDADVRAQGITTWNKKR</sequence>
<feature type="domain" description="FecR protein" evidence="2">
    <location>
        <begin position="93"/>
        <end position="196"/>
    </location>
</feature>
<organism evidence="3 4">
    <name type="scientific">Pseudoduganella albidiflava</name>
    <dbReference type="NCBI Taxonomy" id="321983"/>
    <lineage>
        <taxon>Bacteria</taxon>
        <taxon>Pseudomonadati</taxon>
        <taxon>Pseudomonadota</taxon>
        <taxon>Betaproteobacteria</taxon>
        <taxon>Burkholderiales</taxon>
        <taxon>Oxalobacteraceae</taxon>
        <taxon>Telluria group</taxon>
        <taxon>Pseudoduganella</taxon>
    </lineage>
</organism>
<keyword evidence="1" id="KW-0472">Membrane</keyword>
<evidence type="ECO:0000313" key="3">
    <source>
        <dbReference type="EMBL" id="QBH99935.1"/>
    </source>
</evidence>
<name>A0ABX5RPR8_9BURK</name>
<protein>
    <recommendedName>
        <fullName evidence="2">FecR protein domain-containing protein</fullName>
    </recommendedName>
</protein>
<keyword evidence="4" id="KW-1185">Reference proteome</keyword>
<dbReference type="Pfam" id="PF04773">
    <property type="entry name" value="FecR"/>
    <property type="match status" value="1"/>
</dbReference>
<dbReference type="PANTHER" id="PTHR38731:SF3">
    <property type="entry name" value="BLL6125 PROTEIN"/>
    <property type="match status" value="1"/>
</dbReference>
<evidence type="ECO:0000259" key="2">
    <source>
        <dbReference type="Pfam" id="PF04773"/>
    </source>
</evidence>
<dbReference type="PANTHER" id="PTHR38731">
    <property type="entry name" value="LIPL45-RELATED LIPOPROTEIN-RELATED"/>
    <property type="match status" value="1"/>
</dbReference>
<dbReference type="EMBL" id="CP036401">
    <property type="protein sequence ID" value="QBH99935.1"/>
    <property type="molecule type" value="Genomic_DNA"/>
</dbReference>
<keyword evidence="1" id="KW-1133">Transmembrane helix</keyword>
<reference evidence="3 4" key="1">
    <citation type="submission" date="2019-02" db="EMBL/GenBank/DDBJ databases">
        <title>Draft Genome Sequences of Six Type Strains of the Genus Massilia.</title>
        <authorList>
            <person name="Miess H."/>
            <person name="Frediansyhah A."/>
            <person name="Gross H."/>
        </authorList>
    </citation>
    <scope>NUCLEOTIDE SEQUENCE [LARGE SCALE GENOMIC DNA]</scope>
    <source>
        <strain evidence="3 4">DSM 17472</strain>
    </source>
</reference>
<gene>
    <name evidence="3" type="ORF">EYF70_03055</name>
</gene>
<dbReference type="InterPro" id="IPR006860">
    <property type="entry name" value="FecR"/>
</dbReference>
<keyword evidence="1" id="KW-0812">Transmembrane</keyword>
<dbReference type="Gene3D" id="2.60.120.1440">
    <property type="match status" value="1"/>
</dbReference>
<accession>A0ABX5RPR8</accession>
<feature type="transmembrane region" description="Helical" evidence="1">
    <location>
        <begin position="40"/>
        <end position="62"/>
    </location>
</feature>
<dbReference type="Proteomes" id="UP000292307">
    <property type="component" value="Chromosome"/>
</dbReference>
<evidence type="ECO:0000256" key="1">
    <source>
        <dbReference type="SAM" id="Phobius"/>
    </source>
</evidence>
<evidence type="ECO:0000313" key="4">
    <source>
        <dbReference type="Proteomes" id="UP000292307"/>
    </source>
</evidence>